<dbReference type="InterPro" id="IPR013249">
    <property type="entry name" value="RNA_pol_sigma70_r4_t2"/>
</dbReference>
<organism evidence="7 8">
    <name type="scientific">Winogradskyella psychrotolerans RS-3</name>
    <dbReference type="NCBI Taxonomy" id="641526"/>
    <lineage>
        <taxon>Bacteria</taxon>
        <taxon>Pseudomonadati</taxon>
        <taxon>Bacteroidota</taxon>
        <taxon>Flavobacteriia</taxon>
        <taxon>Flavobacteriales</taxon>
        <taxon>Flavobacteriaceae</taxon>
        <taxon>Winogradskyella</taxon>
    </lineage>
</organism>
<evidence type="ECO:0000313" key="8">
    <source>
        <dbReference type="Proteomes" id="UP000014962"/>
    </source>
</evidence>
<dbReference type="eggNOG" id="COG1595">
    <property type="taxonomic scope" value="Bacteria"/>
</dbReference>
<evidence type="ECO:0000256" key="3">
    <source>
        <dbReference type="ARBA" id="ARBA00023082"/>
    </source>
</evidence>
<protein>
    <submittedName>
        <fullName evidence="7">RNA polymerase ECF-type sigma factor</fullName>
    </submittedName>
</protein>
<dbReference type="GO" id="GO:0016987">
    <property type="term" value="F:sigma factor activity"/>
    <property type="evidence" value="ECO:0007669"/>
    <property type="project" value="UniProtKB-KW"/>
</dbReference>
<dbReference type="STRING" id="641526.ADIWIN_1027"/>
<dbReference type="InterPro" id="IPR039425">
    <property type="entry name" value="RNA_pol_sigma-70-like"/>
</dbReference>
<keyword evidence="3" id="KW-0731">Sigma factor</keyword>
<dbReference type="InterPro" id="IPR014284">
    <property type="entry name" value="RNA_pol_sigma-70_dom"/>
</dbReference>
<dbReference type="GO" id="GO:0006352">
    <property type="term" value="P:DNA-templated transcription initiation"/>
    <property type="evidence" value="ECO:0007669"/>
    <property type="project" value="InterPro"/>
</dbReference>
<dbReference type="SUPFAM" id="SSF88659">
    <property type="entry name" value="Sigma3 and sigma4 domains of RNA polymerase sigma factors"/>
    <property type="match status" value="1"/>
</dbReference>
<dbReference type="AlphaFoldDB" id="S7X4J6"/>
<dbReference type="InterPro" id="IPR036388">
    <property type="entry name" value="WH-like_DNA-bd_sf"/>
</dbReference>
<dbReference type="OrthoDB" id="9780326at2"/>
<reference evidence="7 8" key="1">
    <citation type="journal article" date="2013" name="Genome Announc.">
        <title>Draft Genome Sequence of Winogradskyella psychrotolerans RS-3T, Isolated from the Marine Transect of Kongsfjorden, Ny-Alesund, Svalbard, Arctic Ocean.</title>
        <authorList>
            <person name="Kumar Pinnaka A."/>
            <person name="Ara S."/>
            <person name="Singh A."/>
            <person name="Shivaji S."/>
        </authorList>
    </citation>
    <scope>NUCLEOTIDE SEQUENCE [LARGE SCALE GENOMIC DNA]</scope>
    <source>
        <strain evidence="7 8">RS-3</strain>
    </source>
</reference>
<evidence type="ECO:0000313" key="7">
    <source>
        <dbReference type="EMBL" id="EPR73964.1"/>
    </source>
</evidence>
<accession>S7X4J6</accession>
<evidence type="ECO:0000256" key="1">
    <source>
        <dbReference type="ARBA" id="ARBA00010641"/>
    </source>
</evidence>
<dbReference type="SUPFAM" id="SSF88946">
    <property type="entry name" value="Sigma2 domain of RNA polymerase sigma factors"/>
    <property type="match status" value="1"/>
</dbReference>
<proteinExistence type="inferred from homology"/>
<sequence>MSHAFYTSRILPYAAIISKMCRLYTNSQADFEDYYQEVCLQIWRSRDNYQGKSEWSTWVYRLSLNVCLTQLKQDQKTRKVIVTELPLNESVEDQQVYSDEDLNELYVAIKKLSEIDRTIILLYLEKKPYKEVATILDSNAKNIAVRVQRIKSRLKDLLENKIEIYK</sequence>
<feature type="domain" description="RNA polymerase sigma-70 region 2" evidence="5">
    <location>
        <begin position="17"/>
        <end position="76"/>
    </location>
</feature>
<keyword evidence="2" id="KW-0805">Transcription regulation</keyword>
<comment type="caution">
    <text evidence="7">The sequence shown here is derived from an EMBL/GenBank/DDBJ whole genome shotgun (WGS) entry which is preliminary data.</text>
</comment>
<keyword evidence="8" id="KW-1185">Reference proteome</keyword>
<dbReference type="PATRIC" id="fig|641526.4.peg.1018"/>
<evidence type="ECO:0000256" key="2">
    <source>
        <dbReference type="ARBA" id="ARBA00023015"/>
    </source>
</evidence>
<dbReference type="Gene3D" id="1.10.10.10">
    <property type="entry name" value="Winged helix-like DNA-binding domain superfamily/Winged helix DNA-binding domain"/>
    <property type="match status" value="1"/>
</dbReference>
<dbReference type="Pfam" id="PF08281">
    <property type="entry name" value="Sigma70_r4_2"/>
    <property type="match status" value="1"/>
</dbReference>
<evidence type="ECO:0000256" key="4">
    <source>
        <dbReference type="ARBA" id="ARBA00023163"/>
    </source>
</evidence>
<dbReference type="NCBIfam" id="TIGR02937">
    <property type="entry name" value="sigma70-ECF"/>
    <property type="match status" value="1"/>
</dbReference>
<gene>
    <name evidence="7" type="ORF">ADIWIN_1027</name>
</gene>
<dbReference type="PANTHER" id="PTHR43133:SF45">
    <property type="entry name" value="RNA POLYMERASE ECF-TYPE SIGMA FACTOR"/>
    <property type="match status" value="1"/>
</dbReference>
<dbReference type="PANTHER" id="PTHR43133">
    <property type="entry name" value="RNA POLYMERASE ECF-TYPE SIGMA FACTO"/>
    <property type="match status" value="1"/>
</dbReference>
<keyword evidence="4" id="KW-0804">Transcription</keyword>
<evidence type="ECO:0000259" key="5">
    <source>
        <dbReference type="Pfam" id="PF04542"/>
    </source>
</evidence>
<evidence type="ECO:0000259" key="6">
    <source>
        <dbReference type="Pfam" id="PF08281"/>
    </source>
</evidence>
<dbReference type="Gene3D" id="1.10.1740.10">
    <property type="match status" value="1"/>
</dbReference>
<dbReference type="InterPro" id="IPR013324">
    <property type="entry name" value="RNA_pol_sigma_r3/r4-like"/>
</dbReference>
<dbReference type="InterPro" id="IPR013325">
    <property type="entry name" value="RNA_pol_sigma_r2"/>
</dbReference>
<dbReference type="GO" id="GO:0003677">
    <property type="term" value="F:DNA binding"/>
    <property type="evidence" value="ECO:0007669"/>
    <property type="project" value="InterPro"/>
</dbReference>
<comment type="similarity">
    <text evidence="1">Belongs to the sigma-70 factor family. ECF subfamily.</text>
</comment>
<dbReference type="Proteomes" id="UP000014962">
    <property type="component" value="Unassembled WGS sequence"/>
</dbReference>
<dbReference type="InterPro" id="IPR007627">
    <property type="entry name" value="RNA_pol_sigma70_r2"/>
</dbReference>
<feature type="domain" description="RNA polymerase sigma factor 70 region 4 type 2" evidence="6">
    <location>
        <begin position="103"/>
        <end position="154"/>
    </location>
</feature>
<dbReference type="Pfam" id="PF04542">
    <property type="entry name" value="Sigma70_r2"/>
    <property type="match status" value="1"/>
</dbReference>
<name>S7X4J6_9FLAO</name>
<dbReference type="EMBL" id="ATMR01000069">
    <property type="protein sequence ID" value="EPR73964.1"/>
    <property type="molecule type" value="Genomic_DNA"/>
</dbReference>